<dbReference type="EMBL" id="BBMT01000026">
    <property type="protein sequence ID" value="GAL38099.1"/>
    <property type="molecule type" value="Genomic_DNA"/>
</dbReference>
<reference evidence="3 4" key="1">
    <citation type="submission" date="2014-09" db="EMBL/GenBank/DDBJ databases">
        <title>Vibrio maritimus JCM 19240. (C210) whole genome shotgun sequence.</title>
        <authorList>
            <person name="Sawabe T."/>
            <person name="Meirelles P."/>
            <person name="Nakanishi M."/>
            <person name="Sayaka M."/>
            <person name="Hattori M."/>
            <person name="Ohkuma M."/>
        </authorList>
    </citation>
    <scope>NUCLEOTIDE SEQUENCE [LARGE SCALE GENOMIC DNA]</scope>
    <source>
        <strain evidence="3 4">JCM 19240</strain>
    </source>
</reference>
<keyword evidence="3" id="KW-0548">Nucleotidyltransferase</keyword>
<keyword evidence="4" id="KW-1185">Reference proteome</keyword>
<evidence type="ECO:0000259" key="2">
    <source>
        <dbReference type="Pfam" id="PF00899"/>
    </source>
</evidence>
<reference evidence="3 4" key="2">
    <citation type="submission" date="2014-09" db="EMBL/GenBank/DDBJ databases">
        <authorList>
            <consortium name="NBRP consortium"/>
            <person name="Sawabe T."/>
            <person name="Meirelles P."/>
            <person name="Nakanishi M."/>
            <person name="Sayaka M."/>
            <person name="Hattori M."/>
            <person name="Ohkuma M."/>
        </authorList>
    </citation>
    <scope>NUCLEOTIDE SEQUENCE [LARGE SCALE GENOMIC DNA]</scope>
    <source>
        <strain evidence="3 4">JCM 19240</strain>
    </source>
</reference>
<comment type="similarity">
    <text evidence="1">Belongs to the HesA/MoeB/ThiF family.</text>
</comment>
<dbReference type="FunFam" id="3.40.50.720:FF:000080">
    <property type="entry name" value="Thiazole biosynthesis adenylyltransferase ThiF"/>
    <property type="match status" value="1"/>
</dbReference>
<dbReference type="InterPro" id="IPR045886">
    <property type="entry name" value="ThiF/MoeB/HesA"/>
</dbReference>
<accession>A0A090THA1</accession>
<dbReference type="SUPFAM" id="SSF69572">
    <property type="entry name" value="Activating enzymes of the ubiquitin-like proteins"/>
    <property type="match status" value="1"/>
</dbReference>
<feature type="domain" description="THIF-type NAD/FAD binding fold" evidence="2">
    <location>
        <begin position="10"/>
        <end position="250"/>
    </location>
</feature>
<dbReference type="PANTHER" id="PTHR10953">
    <property type="entry name" value="UBIQUITIN-ACTIVATING ENZYME E1"/>
    <property type="match status" value="1"/>
</dbReference>
<dbReference type="InterPro" id="IPR000594">
    <property type="entry name" value="ThiF_NAD_FAD-bd"/>
</dbReference>
<dbReference type="Pfam" id="PF00899">
    <property type="entry name" value="ThiF"/>
    <property type="match status" value="1"/>
</dbReference>
<dbReference type="InterPro" id="IPR035985">
    <property type="entry name" value="Ubiquitin-activating_enz"/>
</dbReference>
<evidence type="ECO:0000313" key="4">
    <source>
        <dbReference type="Proteomes" id="UP000029224"/>
    </source>
</evidence>
<dbReference type="Gene3D" id="3.40.50.720">
    <property type="entry name" value="NAD(P)-binding Rossmann-like Domain"/>
    <property type="match status" value="1"/>
</dbReference>
<dbReference type="Proteomes" id="UP000029224">
    <property type="component" value="Unassembled WGS sequence"/>
</dbReference>
<dbReference type="GO" id="GO:0016779">
    <property type="term" value="F:nucleotidyltransferase activity"/>
    <property type="evidence" value="ECO:0007669"/>
    <property type="project" value="UniProtKB-KW"/>
</dbReference>
<dbReference type="GO" id="GO:0008146">
    <property type="term" value="F:sulfotransferase activity"/>
    <property type="evidence" value="ECO:0007669"/>
    <property type="project" value="TreeGrafter"/>
</dbReference>
<dbReference type="CDD" id="cd00757">
    <property type="entry name" value="ThiF_MoeB_HesA_family"/>
    <property type="match status" value="1"/>
</dbReference>
<evidence type="ECO:0000256" key="1">
    <source>
        <dbReference type="ARBA" id="ARBA00009919"/>
    </source>
</evidence>
<name>A0A090THA1_9VIBR</name>
<dbReference type="AlphaFoldDB" id="A0A090THA1"/>
<sequence>MVNDDQFKQYLRQISLPNIGEEGQSKLLKANVLIVGCGGLGTAASMYLAGAGVGCVVIADDDVVEVSNLPRQITYHTKDIGIAKVECLKTSLQQQNPDVRVRSINKKLDGSQLLLEITLADVVVDCSDNLATRHAINAYCKQSHTDLVSAAAIGWNGQLSVFPFSSSLEIPCYRCLYPFDEIQGSSRCSESSVMGPVVGMMGLYQALETIKLVAGVHPQVTEKKPPTLKLFDGLNGQWQTLQIAREQNCTVCSTE</sequence>
<organism evidence="3 4">
    <name type="scientific">Vibrio maritimus</name>
    <dbReference type="NCBI Taxonomy" id="990268"/>
    <lineage>
        <taxon>Bacteria</taxon>
        <taxon>Pseudomonadati</taxon>
        <taxon>Pseudomonadota</taxon>
        <taxon>Gammaproteobacteria</taxon>
        <taxon>Vibrionales</taxon>
        <taxon>Vibrionaceae</taxon>
        <taxon>Vibrio</taxon>
    </lineage>
</organism>
<dbReference type="OrthoDB" id="9804286at2"/>
<dbReference type="GO" id="GO:0004792">
    <property type="term" value="F:thiosulfate-cyanide sulfurtransferase activity"/>
    <property type="evidence" value="ECO:0007669"/>
    <property type="project" value="TreeGrafter"/>
</dbReference>
<gene>
    <name evidence="3" type="ORF">JCM19240_31</name>
</gene>
<dbReference type="GO" id="GO:0005829">
    <property type="term" value="C:cytosol"/>
    <property type="evidence" value="ECO:0007669"/>
    <property type="project" value="TreeGrafter"/>
</dbReference>
<evidence type="ECO:0000313" key="3">
    <source>
        <dbReference type="EMBL" id="GAL38099.1"/>
    </source>
</evidence>
<protein>
    <submittedName>
        <fullName evidence="3">Sulfur carrier protein adenylyltransferase ThiF</fullName>
    </submittedName>
</protein>
<dbReference type="GO" id="GO:0008641">
    <property type="term" value="F:ubiquitin-like modifier activating enzyme activity"/>
    <property type="evidence" value="ECO:0007669"/>
    <property type="project" value="InterPro"/>
</dbReference>
<keyword evidence="3" id="KW-0808">Transferase</keyword>
<proteinExistence type="inferred from homology"/>
<comment type="caution">
    <text evidence="3">The sequence shown here is derived from an EMBL/GenBank/DDBJ whole genome shotgun (WGS) entry which is preliminary data.</text>
</comment>
<dbReference type="PANTHER" id="PTHR10953:SF240">
    <property type="entry name" value="SULFUR CARRIER PROTEIN THIS ADENYLYLTRANSFERASE"/>
    <property type="match status" value="1"/>
</dbReference>